<evidence type="ECO:0000259" key="1">
    <source>
        <dbReference type="Pfam" id="PF00582"/>
    </source>
</evidence>
<dbReference type="Pfam" id="PF00582">
    <property type="entry name" value="Usp"/>
    <property type="match status" value="1"/>
</dbReference>
<reference evidence="2 3" key="1">
    <citation type="submission" date="2017-11" db="EMBL/GenBank/DDBJ databases">
        <title>Genomic Encyclopedia of Archaeal and Bacterial Type Strains, Phase II (KMG-II): From Individual Species to Whole Genera.</title>
        <authorList>
            <person name="Goeker M."/>
        </authorList>
    </citation>
    <scope>NUCLEOTIDE SEQUENCE [LARGE SCALE GENOMIC DNA]</scope>
    <source>
        <strain evidence="2 3">DSM 27763</strain>
    </source>
</reference>
<feature type="domain" description="UspA" evidence="1">
    <location>
        <begin position="16"/>
        <end position="162"/>
    </location>
</feature>
<dbReference type="SUPFAM" id="SSF52402">
    <property type="entry name" value="Adenine nucleotide alpha hydrolases-like"/>
    <property type="match status" value="1"/>
</dbReference>
<dbReference type="Proteomes" id="UP000230842">
    <property type="component" value="Unassembled WGS sequence"/>
</dbReference>
<accession>A0A2M9B7Q5</accession>
<dbReference type="CDD" id="cd00293">
    <property type="entry name" value="USP-like"/>
    <property type="match status" value="1"/>
</dbReference>
<dbReference type="AlphaFoldDB" id="A0A2M9B7Q5"/>
<protein>
    <submittedName>
        <fullName evidence="2">Universal stress protein family protein</fullName>
    </submittedName>
</protein>
<comment type="caution">
    <text evidence="2">The sequence shown here is derived from an EMBL/GenBank/DDBJ whole genome shotgun (WGS) entry which is preliminary data.</text>
</comment>
<keyword evidence="3" id="KW-1185">Reference proteome</keyword>
<dbReference type="Gene3D" id="3.40.50.620">
    <property type="entry name" value="HUPs"/>
    <property type="match status" value="1"/>
</dbReference>
<organism evidence="2 3">
    <name type="scientific">Mumia flava</name>
    <dbReference type="NCBI Taxonomy" id="1348852"/>
    <lineage>
        <taxon>Bacteria</taxon>
        <taxon>Bacillati</taxon>
        <taxon>Actinomycetota</taxon>
        <taxon>Actinomycetes</taxon>
        <taxon>Propionibacteriales</taxon>
        <taxon>Nocardioidaceae</taxon>
        <taxon>Mumia</taxon>
    </lineage>
</organism>
<evidence type="ECO:0000313" key="3">
    <source>
        <dbReference type="Proteomes" id="UP000230842"/>
    </source>
</evidence>
<gene>
    <name evidence="2" type="ORF">CLV56_3460</name>
</gene>
<sequence>MSVSRPHPWSDGPRSRPVVLGVDHDQNPVVVRAAARISAAMRTGLVCVWVDGSRTIVSDEPGALITTPLDPDETDEAVVAAERAMIERLSPLLVDAGVSWQLRYVVGEVVHGLAAVAEEVDACVIAVGTRRPGISGWMNELIGGSVAGRLAHSQLRPVLVVPQRRPGDGPEGGA</sequence>
<dbReference type="InterPro" id="IPR014729">
    <property type="entry name" value="Rossmann-like_a/b/a_fold"/>
</dbReference>
<dbReference type="EMBL" id="PGEZ01000002">
    <property type="protein sequence ID" value="PJJ53958.1"/>
    <property type="molecule type" value="Genomic_DNA"/>
</dbReference>
<dbReference type="InterPro" id="IPR006016">
    <property type="entry name" value="UspA"/>
</dbReference>
<name>A0A2M9B7Q5_9ACTN</name>
<proteinExistence type="predicted"/>
<dbReference type="RefSeq" id="WP_100415336.1">
    <property type="nucleotide sequence ID" value="NZ_PGEZ01000002.1"/>
</dbReference>
<evidence type="ECO:0000313" key="2">
    <source>
        <dbReference type="EMBL" id="PJJ53958.1"/>
    </source>
</evidence>